<organism evidence="1 2">
    <name type="scientific">Linnemannia exigua</name>
    <dbReference type="NCBI Taxonomy" id="604196"/>
    <lineage>
        <taxon>Eukaryota</taxon>
        <taxon>Fungi</taxon>
        <taxon>Fungi incertae sedis</taxon>
        <taxon>Mucoromycota</taxon>
        <taxon>Mortierellomycotina</taxon>
        <taxon>Mortierellomycetes</taxon>
        <taxon>Mortierellales</taxon>
        <taxon>Mortierellaceae</taxon>
        <taxon>Linnemannia</taxon>
    </lineage>
</organism>
<evidence type="ECO:0000313" key="2">
    <source>
        <dbReference type="Proteomes" id="UP001194580"/>
    </source>
</evidence>
<dbReference type="EMBL" id="JAAAIL010000591">
    <property type="protein sequence ID" value="KAG0274533.1"/>
    <property type="molecule type" value="Genomic_DNA"/>
</dbReference>
<name>A0AAD4DEK0_9FUNG</name>
<keyword evidence="2" id="KW-1185">Reference proteome</keyword>
<proteinExistence type="predicted"/>
<protein>
    <submittedName>
        <fullName evidence="1">Uncharacterized protein</fullName>
    </submittedName>
</protein>
<sequence>MSEHAVTYEKRKRVIRYARKPSPEQLRLQEEAENKRPKELVNHPLLHFEMDQEPEVLQFLSEYAREDHEYSQRLQGMIDYEMATLGQLGKVLRSAKQILGQPPLELSWEERLNILSSRA</sequence>
<reference evidence="1" key="1">
    <citation type="journal article" date="2020" name="Fungal Divers.">
        <title>Resolving the Mortierellaceae phylogeny through synthesis of multi-gene phylogenetics and phylogenomics.</title>
        <authorList>
            <person name="Vandepol N."/>
            <person name="Liber J."/>
            <person name="Desiro A."/>
            <person name="Na H."/>
            <person name="Kennedy M."/>
            <person name="Barry K."/>
            <person name="Grigoriev I.V."/>
            <person name="Miller A.N."/>
            <person name="O'Donnell K."/>
            <person name="Stajich J.E."/>
            <person name="Bonito G."/>
        </authorList>
    </citation>
    <scope>NUCLEOTIDE SEQUENCE</scope>
    <source>
        <strain evidence="1">NRRL 28262</strain>
    </source>
</reference>
<accession>A0AAD4DEK0</accession>
<comment type="caution">
    <text evidence="1">The sequence shown here is derived from an EMBL/GenBank/DDBJ whole genome shotgun (WGS) entry which is preliminary data.</text>
</comment>
<gene>
    <name evidence="1" type="ORF">BGZ95_009686</name>
</gene>
<dbReference type="Proteomes" id="UP001194580">
    <property type="component" value="Unassembled WGS sequence"/>
</dbReference>
<evidence type="ECO:0000313" key="1">
    <source>
        <dbReference type="EMBL" id="KAG0274533.1"/>
    </source>
</evidence>
<dbReference type="AlphaFoldDB" id="A0AAD4DEK0"/>